<dbReference type="Proteomes" id="UP001596990">
    <property type="component" value="Unassembled WGS sequence"/>
</dbReference>
<proteinExistence type="predicted"/>
<name>A0ABW3L683_9BACI</name>
<keyword evidence="3" id="KW-1185">Reference proteome</keyword>
<accession>A0ABW3L683</accession>
<feature type="domain" description="BioF2-like acetyltransferase" evidence="1">
    <location>
        <begin position="171"/>
        <end position="297"/>
    </location>
</feature>
<evidence type="ECO:0000313" key="3">
    <source>
        <dbReference type="Proteomes" id="UP001596990"/>
    </source>
</evidence>
<dbReference type="RefSeq" id="WP_386061528.1">
    <property type="nucleotide sequence ID" value="NZ_JBHTKL010000005.1"/>
</dbReference>
<dbReference type="InterPro" id="IPR050644">
    <property type="entry name" value="PG_Glycine_Bridge_Synth"/>
</dbReference>
<dbReference type="PANTHER" id="PTHR36174">
    <property type="entry name" value="LIPID II:GLYCINE GLYCYLTRANSFERASE"/>
    <property type="match status" value="1"/>
</dbReference>
<keyword evidence="2" id="KW-0012">Acyltransferase</keyword>
<comment type="caution">
    <text evidence="2">The sequence shown here is derived from an EMBL/GenBank/DDBJ whole genome shotgun (WGS) entry which is preliminary data.</text>
</comment>
<dbReference type="Pfam" id="PF13480">
    <property type="entry name" value="Acetyltransf_6"/>
    <property type="match status" value="1"/>
</dbReference>
<dbReference type="InterPro" id="IPR038740">
    <property type="entry name" value="BioF2-like_GNAT_dom"/>
</dbReference>
<protein>
    <submittedName>
        <fullName evidence="2">GNAT family N-acetyltransferase</fullName>
        <ecNumber evidence="2">2.3.1.-</ecNumber>
    </submittedName>
</protein>
<dbReference type="GO" id="GO:0016746">
    <property type="term" value="F:acyltransferase activity"/>
    <property type="evidence" value="ECO:0007669"/>
    <property type="project" value="UniProtKB-KW"/>
</dbReference>
<dbReference type="EMBL" id="JBHTKL010000005">
    <property type="protein sequence ID" value="MFD1020258.1"/>
    <property type="molecule type" value="Genomic_DNA"/>
</dbReference>
<evidence type="ECO:0000259" key="1">
    <source>
        <dbReference type="Pfam" id="PF13480"/>
    </source>
</evidence>
<dbReference type="EC" id="2.3.1.-" evidence="2"/>
<organism evidence="2 3">
    <name type="scientific">Thalassobacillus hwangdonensis</name>
    <dbReference type="NCBI Taxonomy" id="546108"/>
    <lineage>
        <taxon>Bacteria</taxon>
        <taxon>Bacillati</taxon>
        <taxon>Bacillota</taxon>
        <taxon>Bacilli</taxon>
        <taxon>Bacillales</taxon>
        <taxon>Bacillaceae</taxon>
        <taxon>Thalassobacillus</taxon>
    </lineage>
</organism>
<gene>
    <name evidence="2" type="ORF">ACFQ2J_13805</name>
</gene>
<dbReference type="SUPFAM" id="SSF55729">
    <property type="entry name" value="Acyl-CoA N-acyltransferases (Nat)"/>
    <property type="match status" value="1"/>
</dbReference>
<keyword evidence="2" id="KW-0808">Transferase</keyword>
<reference evidence="3" key="1">
    <citation type="journal article" date="2019" name="Int. J. Syst. Evol. Microbiol.">
        <title>The Global Catalogue of Microorganisms (GCM) 10K type strain sequencing project: providing services to taxonomists for standard genome sequencing and annotation.</title>
        <authorList>
            <consortium name="The Broad Institute Genomics Platform"/>
            <consortium name="The Broad Institute Genome Sequencing Center for Infectious Disease"/>
            <person name="Wu L."/>
            <person name="Ma J."/>
        </authorList>
    </citation>
    <scope>NUCLEOTIDE SEQUENCE [LARGE SCALE GENOMIC DNA]</scope>
    <source>
        <strain evidence="3">CCUG 56607</strain>
    </source>
</reference>
<evidence type="ECO:0000313" key="2">
    <source>
        <dbReference type="EMBL" id="MFD1020258.1"/>
    </source>
</evidence>
<dbReference type="Gene3D" id="3.40.630.30">
    <property type="match status" value="1"/>
</dbReference>
<dbReference type="InterPro" id="IPR016181">
    <property type="entry name" value="Acyl_CoA_acyltransferase"/>
</dbReference>
<dbReference type="PANTHER" id="PTHR36174:SF1">
    <property type="entry name" value="LIPID II:GLYCINE GLYCYLTRANSFERASE"/>
    <property type="match status" value="1"/>
</dbReference>
<sequence>MGYKLFHSNQKAMWHHYLNQIEQKDIYFTPEYCEVHERNGEGKATLFIYEEAGKFVYYPFLLRKVNDLPFFKNRMGFGGDIYDLTTPYGYGGPITNAGVEDQTLLFYNFSKVFREFCLENRIVTEFIRFHPVISNHALDPTLEPLYLRNTIAVDLTCEEETIWSNYDSPNRNRIRKATSNGLSVVHKPLTDRSNFMRIYYSTMKKNNASSYYYFSGSYFQNKADLLGENAELLEVMHEGRAIFSGIFMSYGDFVHYDLVGSDQNYLKLCPNNFVIDYAAKWAKENGKMYLHLGGGYTGDDQLYRFKKRFNKYGDLPFYIGKRIHDEALYEAITEGLPKNDSYFPLYRHPDLVERKKETVG</sequence>